<gene>
    <name evidence="1" type="ORF">Vbra_10953</name>
</gene>
<evidence type="ECO:0000313" key="1">
    <source>
        <dbReference type="EMBL" id="CEL92215.1"/>
    </source>
</evidence>
<sequence length="160" mass="18020">MEGMRRYPIRIPLCAVFLAISSSLVACSPFRRILQPWLQPANESDPLPPGWRDPRRLKLLQLLWVFRPADVVTSDGKVQRGDNILPYTEMEELVRCDSCREDAAALFEWSHEAGLVDNDTKSVFEDNLCVVSFITCVRLSEALGGRRSAGGLHHCSHRVA</sequence>
<accession>A0A0G4E8P3</accession>
<organism evidence="1 2">
    <name type="scientific">Vitrella brassicaformis (strain CCMP3155)</name>
    <dbReference type="NCBI Taxonomy" id="1169540"/>
    <lineage>
        <taxon>Eukaryota</taxon>
        <taxon>Sar</taxon>
        <taxon>Alveolata</taxon>
        <taxon>Colpodellida</taxon>
        <taxon>Vitrellaceae</taxon>
        <taxon>Vitrella</taxon>
    </lineage>
</organism>
<reference evidence="1 2" key="1">
    <citation type="submission" date="2014-11" db="EMBL/GenBank/DDBJ databases">
        <authorList>
            <person name="Zhu J."/>
            <person name="Qi W."/>
            <person name="Song R."/>
        </authorList>
    </citation>
    <scope>NUCLEOTIDE SEQUENCE [LARGE SCALE GENOMIC DNA]</scope>
</reference>
<evidence type="ECO:0000313" key="2">
    <source>
        <dbReference type="Proteomes" id="UP000041254"/>
    </source>
</evidence>
<dbReference type="InParanoid" id="A0A0G4E8P3"/>
<dbReference type="Proteomes" id="UP000041254">
    <property type="component" value="Unassembled WGS sequence"/>
</dbReference>
<dbReference type="AlphaFoldDB" id="A0A0G4E8P3"/>
<dbReference type="EMBL" id="CDMY01000055">
    <property type="protein sequence ID" value="CEL92215.1"/>
    <property type="molecule type" value="Genomic_DNA"/>
</dbReference>
<name>A0A0G4E8P3_VITBC</name>
<proteinExistence type="predicted"/>
<dbReference type="PhylomeDB" id="A0A0G4E8P3"/>
<protein>
    <submittedName>
        <fullName evidence="1">Uncharacterized protein</fullName>
    </submittedName>
</protein>
<dbReference type="PROSITE" id="PS51257">
    <property type="entry name" value="PROKAR_LIPOPROTEIN"/>
    <property type="match status" value="1"/>
</dbReference>
<keyword evidence="2" id="KW-1185">Reference proteome</keyword>
<dbReference type="VEuPathDB" id="CryptoDB:Vbra_10953"/>